<reference evidence="1 2" key="1">
    <citation type="submission" date="2018-02" db="EMBL/GenBank/DDBJ databases">
        <title>Comparative genomes isolates from brazilian mangrove.</title>
        <authorList>
            <person name="Araujo J.E."/>
            <person name="Taketani R.G."/>
            <person name="Silva M.C.P."/>
            <person name="Loureco M.V."/>
            <person name="Andreote F.D."/>
        </authorList>
    </citation>
    <scope>NUCLEOTIDE SEQUENCE [LARGE SCALE GENOMIC DNA]</scope>
    <source>
        <strain evidence="1 2">Nap-Phe MGV</strain>
    </source>
</reference>
<name>A0A2S8GDF5_9BACT</name>
<evidence type="ECO:0000313" key="2">
    <source>
        <dbReference type="Proteomes" id="UP000237819"/>
    </source>
</evidence>
<dbReference type="RefSeq" id="WP_105338921.1">
    <property type="nucleotide sequence ID" value="NZ_PUHZ01000025.1"/>
</dbReference>
<dbReference type="EMBL" id="PUHZ01000025">
    <property type="protein sequence ID" value="PQO42340.1"/>
    <property type="molecule type" value="Genomic_DNA"/>
</dbReference>
<protein>
    <submittedName>
        <fullName evidence="1">Uncharacterized protein</fullName>
    </submittedName>
</protein>
<evidence type="ECO:0000313" key="1">
    <source>
        <dbReference type="EMBL" id="PQO42340.1"/>
    </source>
</evidence>
<gene>
    <name evidence="1" type="ORF">C5Y93_28810</name>
</gene>
<dbReference type="OrthoDB" id="775526at2"/>
<dbReference type="Proteomes" id="UP000237819">
    <property type="component" value="Unassembled WGS sequence"/>
</dbReference>
<sequence length="130" mass="14402">MEFTCRFVFNDGQVVSRKLVLSPGPGWQLQVEPEIAGESLFVRTDATDCLRHLRQQCEAHAVIPLCHGARKNFVQSPMQLDCGGMAGYLVNHGQPASEASVPIFGDCEPDEVGSLAEQVEFKKRWLSSLR</sequence>
<organism evidence="1 2">
    <name type="scientific">Blastopirellula marina</name>
    <dbReference type="NCBI Taxonomy" id="124"/>
    <lineage>
        <taxon>Bacteria</taxon>
        <taxon>Pseudomonadati</taxon>
        <taxon>Planctomycetota</taxon>
        <taxon>Planctomycetia</taxon>
        <taxon>Pirellulales</taxon>
        <taxon>Pirellulaceae</taxon>
        <taxon>Blastopirellula</taxon>
    </lineage>
</organism>
<proteinExistence type="predicted"/>
<accession>A0A2S8GDF5</accession>
<comment type="caution">
    <text evidence="1">The sequence shown here is derived from an EMBL/GenBank/DDBJ whole genome shotgun (WGS) entry which is preliminary data.</text>
</comment>
<dbReference type="AlphaFoldDB" id="A0A2S8GDF5"/>